<sequence>ISVPISNQLDQVSFVYSFDVTVQTYANIQFSIWLNSPYLVGNQTIVFAISGANTSGIIELATIPIEPCPTQSATEGCASYINSSQVNGTLGTSSTIRSSIDDFRDPCLSSVSYSTAISVKKIA</sequence>
<reference evidence="1" key="1">
    <citation type="submission" date="2021-02" db="EMBL/GenBank/DDBJ databases">
        <authorList>
            <person name="Nowell W R."/>
        </authorList>
    </citation>
    <scope>NUCLEOTIDE SEQUENCE</scope>
</reference>
<protein>
    <submittedName>
        <fullName evidence="1">Uncharacterized protein</fullName>
    </submittedName>
</protein>
<dbReference type="OrthoDB" id="10029590at2759"/>
<organism evidence="1 2">
    <name type="scientific">Adineta ricciae</name>
    <name type="common">Rotifer</name>
    <dbReference type="NCBI Taxonomy" id="249248"/>
    <lineage>
        <taxon>Eukaryota</taxon>
        <taxon>Metazoa</taxon>
        <taxon>Spiralia</taxon>
        <taxon>Gnathifera</taxon>
        <taxon>Rotifera</taxon>
        <taxon>Eurotatoria</taxon>
        <taxon>Bdelloidea</taxon>
        <taxon>Adinetida</taxon>
        <taxon>Adinetidae</taxon>
        <taxon>Adineta</taxon>
    </lineage>
</organism>
<dbReference type="Proteomes" id="UP000663852">
    <property type="component" value="Unassembled WGS sequence"/>
</dbReference>
<dbReference type="EMBL" id="CAJNOJ010002163">
    <property type="protein sequence ID" value="CAF1557858.1"/>
    <property type="molecule type" value="Genomic_DNA"/>
</dbReference>
<name>A0A815XI17_ADIRI</name>
<dbReference type="AlphaFoldDB" id="A0A815XI17"/>
<proteinExistence type="predicted"/>
<accession>A0A815XI17</accession>
<feature type="non-terminal residue" evidence="1">
    <location>
        <position position="1"/>
    </location>
</feature>
<evidence type="ECO:0000313" key="1">
    <source>
        <dbReference type="EMBL" id="CAF1557858.1"/>
    </source>
</evidence>
<gene>
    <name evidence="1" type="ORF">EDS130_LOCUS46416</name>
</gene>
<comment type="caution">
    <text evidence="1">The sequence shown here is derived from an EMBL/GenBank/DDBJ whole genome shotgun (WGS) entry which is preliminary data.</text>
</comment>
<evidence type="ECO:0000313" key="2">
    <source>
        <dbReference type="Proteomes" id="UP000663852"/>
    </source>
</evidence>